<evidence type="ECO:0000256" key="1">
    <source>
        <dbReference type="SAM" id="Phobius"/>
    </source>
</evidence>
<evidence type="ECO:0000313" key="3">
    <source>
        <dbReference type="Proteomes" id="UP000611629"/>
    </source>
</evidence>
<proteinExistence type="predicted"/>
<name>A0A974BLC9_SEDHY</name>
<feature type="transmembrane region" description="Helical" evidence="1">
    <location>
        <begin position="7"/>
        <end position="26"/>
    </location>
</feature>
<comment type="caution">
    <text evidence="2">The sequence shown here is derived from an EMBL/GenBank/DDBJ whole genome shotgun (WGS) entry which is preliminary data.</text>
</comment>
<dbReference type="EMBL" id="JACBNQ010000014">
    <property type="protein sequence ID" value="NYB74852.1"/>
    <property type="molecule type" value="Genomic_DNA"/>
</dbReference>
<keyword evidence="3" id="KW-1185">Reference proteome</keyword>
<keyword evidence="1" id="KW-1133">Transmembrane helix</keyword>
<accession>A0A974BLC9</accession>
<dbReference type="AlphaFoldDB" id="A0A974BLC9"/>
<dbReference type="RefSeq" id="WP_179238560.1">
    <property type="nucleotide sequence ID" value="NZ_JACBNQ010000014.1"/>
</dbReference>
<keyword evidence="1" id="KW-0812">Transmembrane</keyword>
<gene>
    <name evidence="2" type="ORF">HZF24_11955</name>
</gene>
<dbReference type="Proteomes" id="UP000611629">
    <property type="component" value="Unassembled WGS sequence"/>
</dbReference>
<evidence type="ECO:0000313" key="2">
    <source>
        <dbReference type="EMBL" id="NYB74852.1"/>
    </source>
</evidence>
<protein>
    <submittedName>
        <fullName evidence="2">Uncharacterized protein</fullName>
    </submittedName>
</protein>
<sequence>MLKKGMFLVISVIMVFVLLIVYWNIYDWETTVIGSKENVLSSWHYELNEMDSEKAIFSYGVTLYNDSNEPKVVRTIQPSYKNEIKIIEHDNAITVNKKLQPNEKYEVNWDIIVDTKEITELNVKTVKAVLESVTIAMDKSNYTYYQN</sequence>
<reference evidence="2" key="1">
    <citation type="submission" date="2020-07" db="EMBL/GenBank/DDBJ databases">
        <title>Genomic analysis of a strain of Sedimentibacter Hydroxybenzoicus DSM7310.</title>
        <authorList>
            <person name="Ma S."/>
        </authorList>
    </citation>
    <scope>NUCLEOTIDE SEQUENCE</scope>
    <source>
        <strain evidence="2">DSM 7310</strain>
    </source>
</reference>
<keyword evidence="1" id="KW-0472">Membrane</keyword>
<organism evidence="2 3">
    <name type="scientific">Sedimentibacter hydroxybenzoicus DSM 7310</name>
    <dbReference type="NCBI Taxonomy" id="1123245"/>
    <lineage>
        <taxon>Bacteria</taxon>
        <taxon>Bacillati</taxon>
        <taxon>Bacillota</taxon>
        <taxon>Tissierellia</taxon>
        <taxon>Sedimentibacter</taxon>
    </lineage>
</organism>